<feature type="domain" description="Aconitase A/isopropylmalate dehydratase small subunit swivel" evidence="12">
    <location>
        <begin position="657"/>
        <end position="787"/>
    </location>
</feature>
<evidence type="ECO:0000313" key="14">
    <source>
        <dbReference type="Proteomes" id="UP000198481"/>
    </source>
</evidence>
<proteinExistence type="inferred from homology"/>
<feature type="domain" description="Aconitase/3-isopropylmalate dehydratase large subunit alpha/beta/alpha" evidence="11">
    <location>
        <begin position="66"/>
        <end position="533"/>
    </location>
</feature>
<dbReference type="PRINTS" id="PR00415">
    <property type="entry name" value="ACONITASE"/>
</dbReference>
<dbReference type="GO" id="GO:0003994">
    <property type="term" value="F:aconitate hydratase activity"/>
    <property type="evidence" value="ECO:0007669"/>
    <property type="project" value="UniProtKB-EC"/>
</dbReference>
<keyword evidence="5" id="KW-0004">4Fe-4S</keyword>
<dbReference type="InterPro" id="IPR015931">
    <property type="entry name" value="Acnase/IPM_dHydase_lsu_aba_1/3"/>
</dbReference>
<protein>
    <recommendedName>
        <fullName evidence="4">aconitate hydratase</fullName>
        <ecNumber evidence="4">4.2.1.3</ecNumber>
    </recommendedName>
</protein>
<evidence type="ECO:0000259" key="11">
    <source>
        <dbReference type="Pfam" id="PF00330"/>
    </source>
</evidence>
<sequence>MNTEFRKPLPGTALDYFDVRAAVEAIQPGAYDSLPYTSRVLAENLVRRCDPATLTDSLKQFIERKRDLDFPWFPARVVCHDILGQTALVDLAGLRDAIALQGGDPAQVNPVVPTQLIVDHSLAVERGGFDPEAFEKNRAIEDRRNEDRFHFINWTKKAFKNVDVIPPGNGIMHQINLEKMSPVIQVRDGVAFPDTCVGTDSHTPHVDALGVIAIGVGGLEAESVMLGRASWMRLPESVGVELTGKLQPGITATDMVLALTEFLRKQKVVGAWLEFFGEGASALTLGDRATISNMAPEYGATAAMFYIDQQTIDYLKLTGREDEQVQLVETYAKTTGLWADSLKGAQYERGLSFDLSSVVRNMAGPSNPHARVATTDLAAQGISGQWTEVPGQMPDGAVIIAAITSCTNTSNPRNVIAAGLLARNANKLGLTRKPWVKSSLAPGSKTVALYLDEAGLTNELEQLGFGIVAFACTTCNGMSGALDPAIQQEIIDRDLYATAVLSGNRNFDGRIHPYAKNAFLASPPLVVAYAIAGTIRFDIEKDVLGLDADGKEIRLKDIWPSDEEIDAVVKASVKPEQFRQVYIPMFAIHEDTGPKVTPLYDWREMSTYIRRPPYWEGALAGARPLKGMRPLAVLPDNITTDHLSPSNAIMLDSAAGEYLAKMGLPEEDFNSYATHRGDHLTAQRATFANPKLFNEMVKENGKVKQGSLARVEPEGQVMRMWEAIETYMERKQPLIIIAGADYGQGSSRDWAAKGVRLAGVEAIAAEGFERIHRTNLVGMGVLPLEFLPGTDRHTLAIDGSETYDVIGDRTPRAQLTLVINRLNGERVEVPVTCRLDTAEEVSIYEAGGVLQRFAQDFLEESAVAV</sequence>
<dbReference type="InterPro" id="IPR006249">
    <property type="entry name" value="Aconitase/IRP2"/>
</dbReference>
<keyword evidence="6" id="KW-0479">Metal-binding</keyword>
<comment type="pathway">
    <text evidence="2">Organic acid metabolism; propanoate degradation.</text>
</comment>
<dbReference type="Gene3D" id="3.30.499.10">
    <property type="entry name" value="Aconitase, domain 3"/>
    <property type="match status" value="2"/>
</dbReference>
<keyword evidence="9" id="KW-0456">Lyase</keyword>
<dbReference type="EMBL" id="LT629762">
    <property type="protein sequence ID" value="SDS12038.1"/>
    <property type="molecule type" value="Genomic_DNA"/>
</dbReference>
<dbReference type="EC" id="4.2.1.3" evidence="4"/>
<dbReference type="SUPFAM" id="SSF53732">
    <property type="entry name" value="Aconitase iron-sulfur domain"/>
    <property type="match status" value="1"/>
</dbReference>
<comment type="cofactor">
    <cofactor evidence="1">
        <name>[4Fe-4S] cluster</name>
        <dbReference type="ChEBI" id="CHEBI:49883"/>
    </cofactor>
</comment>
<evidence type="ECO:0000259" key="12">
    <source>
        <dbReference type="Pfam" id="PF00694"/>
    </source>
</evidence>
<dbReference type="Proteomes" id="UP000198481">
    <property type="component" value="Chromosome I"/>
</dbReference>
<dbReference type="Pfam" id="PF00330">
    <property type="entry name" value="Aconitase"/>
    <property type="match status" value="1"/>
</dbReference>
<dbReference type="GO" id="GO:0046872">
    <property type="term" value="F:metal ion binding"/>
    <property type="evidence" value="ECO:0007669"/>
    <property type="project" value="UniProtKB-KW"/>
</dbReference>
<dbReference type="STRING" id="1148509.SAMN05216222_0740"/>
<dbReference type="InterPro" id="IPR036008">
    <property type="entry name" value="Aconitase_4Fe-4S_dom"/>
</dbReference>
<dbReference type="FunFam" id="3.20.19.10:FF:000006">
    <property type="entry name" value="Aconitate hydratase 1"/>
    <property type="match status" value="1"/>
</dbReference>
<evidence type="ECO:0000256" key="8">
    <source>
        <dbReference type="ARBA" id="ARBA00023014"/>
    </source>
</evidence>
<dbReference type="Gene3D" id="6.10.190.10">
    <property type="match status" value="1"/>
</dbReference>
<accession>A0A1H1PLC7</accession>
<organism evidence="13 14">
    <name type="scientific">Pseudomonas prosekii</name>
    <dbReference type="NCBI Taxonomy" id="1148509"/>
    <lineage>
        <taxon>Bacteria</taxon>
        <taxon>Pseudomonadati</taxon>
        <taxon>Pseudomonadota</taxon>
        <taxon>Gammaproteobacteria</taxon>
        <taxon>Pseudomonadales</taxon>
        <taxon>Pseudomonadaceae</taxon>
        <taxon>Pseudomonas</taxon>
    </lineage>
</organism>
<dbReference type="PANTHER" id="PTHR11670">
    <property type="entry name" value="ACONITASE/IRON-RESPONSIVE ELEMENT FAMILY MEMBER"/>
    <property type="match status" value="1"/>
</dbReference>
<dbReference type="RefSeq" id="WP_092270966.1">
    <property type="nucleotide sequence ID" value="NZ_LT629762.1"/>
</dbReference>
<dbReference type="InterPro" id="IPR015928">
    <property type="entry name" value="Aconitase/3IPM_dehydase_swvl"/>
</dbReference>
<evidence type="ECO:0000313" key="13">
    <source>
        <dbReference type="EMBL" id="SDS12038.1"/>
    </source>
</evidence>
<evidence type="ECO:0000256" key="4">
    <source>
        <dbReference type="ARBA" id="ARBA00012926"/>
    </source>
</evidence>
<dbReference type="InterPro" id="IPR001030">
    <property type="entry name" value="Acoase/IPM_deHydtase_lsu_aba"/>
</dbReference>
<evidence type="ECO:0000256" key="1">
    <source>
        <dbReference type="ARBA" id="ARBA00001966"/>
    </source>
</evidence>
<evidence type="ECO:0000256" key="9">
    <source>
        <dbReference type="ARBA" id="ARBA00023239"/>
    </source>
</evidence>
<evidence type="ECO:0000256" key="10">
    <source>
        <dbReference type="ARBA" id="ARBA00023501"/>
    </source>
</evidence>
<dbReference type="NCBIfam" id="TIGR02333">
    <property type="entry name" value="2met_isocit_dHY"/>
    <property type="match status" value="1"/>
</dbReference>
<gene>
    <name evidence="13" type="ORF">SAMN05216222_0740</name>
</gene>
<dbReference type="Pfam" id="PF00694">
    <property type="entry name" value="Aconitase_C"/>
    <property type="match status" value="1"/>
</dbReference>
<dbReference type="AlphaFoldDB" id="A0A1H1PLC7"/>
<keyword evidence="7" id="KW-0408">Iron</keyword>
<dbReference type="GO" id="GO:0051539">
    <property type="term" value="F:4 iron, 4 sulfur cluster binding"/>
    <property type="evidence" value="ECO:0007669"/>
    <property type="project" value="UniProtKB-KW"/>
</dbReference>
<dbReference type="InterPro" id="IPR012708">
    <property type="entry name" value="2Me_IsoCit_deHydtase_FeS-dep"/>
</dbReference>
<dbReference type="FunFam" id="3.30.499.10:FF:000015">
    <property type="entry name" value="Aconitate hydratase 1"/>
    <property type="match status" value="1"/>
</dbReference>
<dbReference type="GO" id="GO:0019679">
    <property type="term" value="P:propionate metabolic process, methylcitrate cycle"/>
    <property type="evidence" value="ECO:0007669"/>
    <property type="project" value="InterPro"/>
</dbReference>
<evidence type="ECO:0000256" key="6">
    <source>
        <dbReference type="ARBA" id="ARBA00022723"/>
    </source>
</evidence>
<reference evidence="13 14" key="1">
    <citation type="submission" date="2016-10" db="EMBL/GenBank/DDBJ databases">
        <authorList>
            <person name="de Groot N.N."/>
        </authorList>
    </citation>
    <scope>NUCLEOTIDE SEQUENCE [LARGE SCALE GENOMIC DNA]</scope>
    <source>
        <strain evidence="13 14">LMG 26867</strain>
    </source>
</reference>
<dbReference type="InterPro" id="IPR000573">
    <property type="entry name" value="AconitaseA/IPMdHydase_ssu_swvl"/>
</dbReference>
<comment type="similarity">
    <text evidence="3">Belongs to the aconitase/IPM isomerase family.</text>
</comment>
<evidence type="ECO:0000256" key="3">
    <source>
        <dbReference type="ARBA" id="ARBA00007185"/>
    </source>
</evidence>
<dbReference type="SUPFAM" id="SSF52016">
    <property type="entry name" value="LeuD/IlvD-like"/>
    <property type="match status" value="1"/>
</dbReference>
<keyword evidence="8" id="KW-0411">Iron-sulfur</keyword>
<dbReference type="Gene3D" id="3.20.19.10">
    <property type="entry name" value="Aconitase, domain 4"/>
    <property type="match status" value="1"/>
</dbReference>
<name>A0A1H1PLC7_9PSED</name>
<comment type="catalytic activity">
    <reaction evidence="10">
        <text>citrate = D-threo-isocitrate</text>
        <dbReference type="Rhea" id="RHEA:10336"/>
        <dbReference type="ChEBI" id="CHEBI:15562"/>
        <dbReference type="ChEBI" id="CHEBI:16947"/>
        <dbReference type="EC" id="4.2.1.3"/>
    </reaction>
</comment>
<dbReference type="FunFam" id="3.30.499.10:FF:000014">
    <property type="entry name" value="Aconitate hydratase 1"/>
    <property type="match status" value="1"/>
</dbReference>
<dbReference type="NCBIfam" id="NF006757">
    <property type="entry name" value="PRK09277.1"/>
    <property type="match status" value="1"/>
</dbReference>
<evidence type="ECO:0000256" key="5">
    <source>
        <dbReference type="ARBA" id="ARBA00022485"/>
    </source>
</evidence>
<dbReference type="NCBIfam" id="NF009520">
    <property type="entry name" value="PRK12881.1"/>
    <property type="match status" value="1"/>
</dbReference>
<evidence type="ECO:0000256" key="2">
    <source>
        <dbReference type="ARBA" id="ARBA00005026"/>
    </source>
</evidence>
<evidence type="ECO:0000256" key="7">
    <source>
        <dbReference type="ARBA" id="ARBA00023004"/>
    </source>
</evidence>